<feature type="transmembrane region" description="Helical" evidence="1">
    <location>
        <begin position="310"/>
        <end position="327"/>
    </location>
</feature>
<keyword evidence="1" id="KW-1133">Transmembrane helix</keyword>
<comment type="caution">
    <text evidence="2">The sequence shown here is derived from an EMBL/GenBank/DDBJ whole genome shotgun (WGS) entry which is preliminary data.</text>
</comment>
<gene>
    <name evidence="2" type="ORF">G7B40_005875</name>
</gene>
<accession>A0AAP5I5D3</accession>
<keyword evidence="1" id="KW-0472">Membrane</keyword>
<evidence type="ECO:0000313" key="2">
    <source>
        <dbReference type="EMBL" id="MDR9894099.1"/>
    </source>
</evidence>
<sequence>MAQNSRLGAFSLATVLVSAHYGLGFLLGTAEKSLTVGFASSLYAVCLALGTIALVGLAKFYWTKQEQIWTLLGLSYGSGVKVLVGFMSWSSLIGIEAVQIISGAFILKVLGIPTLQSMFVLTILFMLVSLLPLEKVSWIFRALLVVNFLALVYGLCMLHGLPDYVRSPIEFTSSLEQVSLPSTIGIALSTILLIILDMRYQQFIVQAKDVQTLYKACVLAAIALFLLAFLPSSIVIASLKAGILPPDIDGKETLPFILSWIGGGTDKPLGIFLIGSLLLPAIGVGSSILRVQSKTILDFNILPVFKFNRFLVVVVNASLSLVVALKGGTIITLIVFFYSAYVGAVFIPFVAYLMAETGGYTFSVASVRSSLIVGSVAAMSSLILTLINPSISIFGSPELNILGMGVLFGLLSLLVGQVIEKYLVAFDANKEEI</sequence>
<evidence type="ECO:0000313" key="3">
    <source>
        <dbReference type="Proteomes" id="UP000667802"/>
    </source>
</evidence>
<protein>
    <submittedName>
        <fullName evidence="2">Uncharacterized protein</fullName>
    </submittedName>
</protein>
<feature type="transmembrane region" description="Helical" evidence="1">
    <location>
        <begin position="269"/>
        <end position="289"/>
    </location>
</feature>
<dbReference type="RefSeq" id="WP_208344802.1">
    <property type="nucleotide sequence ID" value="NZ_CAWQFN010000540.1"/>
</dbReference>
<feature type="transmembrane region" description="Helical" evidence="1">
    <location>
        <begin position="333"/>
        <end position="355"/>
    </location>
</feature>
<keyword evidence="3" id="KW-1185">Reference proteome</keyword>
<feature type="transmembrane region" description="Helical" evidence="1">
    <location>
        <begin position="212"/>
        <end position="237"/>
    </location>
</feature>
<feature type="transmembrane region" description="Helical" evidence="1">
    <location>
        <begin position="367"/>
        <end position="387"/>
    </location>
</feature>
<dbReference type="EMBL" id="JAALHA020000002">
    <property type="protein sequence ID" value="MDR9894099.1"/>
    <property type="molecule type" value="Genomic_DNA"/>
</dbReference>
<evidence type="ECO:0000256" key="1">
    <source>
        <dbReference type="SAM" id="Phobius"/>
    </source>
</evidence>
<feature type="transmembrane region" description="Helical" evidence="1">
    <location>
        <begin position="399"/>
        <end position="419"/>
    </location>
</feature>
<feature type="transmembrane region" description="Helical" evidence="1">
    <location>
        <begin position="112"/>
        <end position="131"/>
    </location>
</feature>
<dbReference type="Proteomes" id="UP000667802">
    <property type="component" value="Unassembled WGS sequence"/>
</dbReference>
<organism evidence="2 3">
    <name type="scientific">Aetokthonos hydrillicola Thurmond2011</name>
    <dbReference type="NCBI Taxonomy" id="2712845"/>
    <lineage>
        <taxon>Bacteria</taxon>
        <taxon>Bacillati</taxon>
        <taxon>Cyanobacteriota</taxon>
        <taxon>Cyanophyceae</taxon>
        <taxon>Nostocales</taxon>
        <taxon>Hapalosiphonaceae</taxon>
        <taxon>Aetokthonos</taxon>
    </lineage>
</organism>
<proteinExistence type="predicted"/>
<dbReference type="AlphaFoldDB" id="A0AAP5I5D3"/>
<name>A0AAP5I5D3_9CYAN</name>
<reference evidence="3" key="1">
    <citation type="journal article" date="2021" name="Science">
        <title>Hunting the eagle killer: A cyanobacterial neurotoxin causes vacuolar myelinopathy.</title>
        <authorList>
            <person name="Breinlinger S."/>
            <person name="Phillips T.J."/>
            <person name="Haram B.N."/>
            <person name="Mares J."/>
            <person name="Martinez Yerena J.A."/>
            <person name="Hrouzek P."/>
            <person name="Sobotka R."/>
            <person name="Henderson W.M."/>
            <person name="Schmieder P."/>
            <person name="Williams S.M."/>
            <person name="Lauderdale J.D."/>
            <person name="Wilde H.D."/>
            <person name="Gerrin W."/>
            <person name="Kust A."/>
            <person name="Washington J.W."/>
            <person name="Wagner C."/>
            <person name="Geier B."/>
            <person name="Liebeke M."/>
            <person name="Enke H."/>
            <person name="Niedermeyer T.H.J."/>
            <person name="Wilde S.B."/>
        </authorList>
    </citation>
    <scope>NUCLEOTIDE SEQUENCE [LARGE SCALE GENOMIC DNA]</scope>
    <source>
        <strain evidence="3">Thurmond2011</strain>
    </source>
</reference>
<keyword evidence="1" id="KW-0812">Transmembrane</keyword>
<feature type="transmembrane region" description="Helical" evidence="1">
    <location>
        <begin position="40"/>
        <end position="62"/>
    </location>
</feature>
<feature type="transmembrane region" description="Helical" evidence="1">
    <location>
        <begin position="138"/>
        <end position="160"/>
    </location>
</feature>
<feature type="transmembrane region" description="Helical" evidence="1">
    <location>
        <begin position="180"/>
        <end position="200"/>
    </location>
</feature>